<organism evidence="3 4">
    <name type="scientific">Thermoleptolyngbya sichuanensis A183</name>
    <dbReference type="NCBI Taxonomy" id="2737172"/>
    <lineage>
        <taxon>Bacteria</taxon>
        <taxon>Bacillati</taxon>
        <taxon>Cyanobacteriota</taxon>
        <taxon>Cyanophyceae</taxon>
        <taxon>Oculatellales</taxon>
        <taxon>Oculatellaceae</taxon>
        <taxon>Thermoleptolyngbya</taxon>
        <taxon>Thermoleptolyngbya sichuanensis</taxon>
    </lineage>
</organism>
<keyword evidence="4" id="KW-1185">Reference proteome</keyword>
<keyword evidence="1" id="KW-1133">Transmembrane helix</keyword>
<dbReference type="InterPro" id="IPR036465">
    <property type="entry name" value="vWFA_dom_sf"/>
</dbReference>
<evidence type="ECO:0000259" key="2">
    <source>
        <dbReference type="Pfam" id="PF01882"/>
    </source>
</evidence>
<dbReference type="PANTHER" id="PTHR33608">
    <property type="entry name" value="BLL2464 PROTEIN"/>
    <property type="match status" value="1"/>
</dbReference>
<dbReference type="SUPFAM" id="SSF53300">
    <property type="entry name" value="vWA-like"/>
    <property type="match status" value="1"/>
</dbReference>
<gene>
    <name evidence="3" type="ORF">HPC62_06740</name>
</gene>
<evidence type="ECO:0000313" key="4">
    <source>
        <dbReference type="Proteomes" id="UP000505210"/>
    </source>
</evidence>
<accession>A0A6M8BFJ5</accession>
<dbReference type="InterPro" id="IPR002881">
    <property type="entry name" value="DUF58"/>
</dbReference>
<reference evidence="3 4" key="1">
    <citation type="submission" date="2020-05" db="EMBL/GenBank/DDBJ databases">
        <title>Complete genome sequence of of a novel Thermoleptolyngbya strain isolated from hot springs of Ganzi, Sichuan China.</title>
        <authorList>
            <person name="Tang J."/>
            <person name="Daroch M."/>
            <person name="Li L."/>
            <person name="Waleron K."/>
            <person name="Waleron M."/>
            <person name="Waleron M."/>
        </authorList>
    </citation>
    <scope>NUCLEOTIDE SEQUENCE [LARGE SCALE GENOMIC DNA]</scope>
    <source>
        <strain evidence="3 4">PKUAC-SCTA183</strain>
    </source>
</reference>
<protein>
    <submittedName>
        <fullName evidence="3">DUF58 domain-containing protein</fullName>
    </submittedName>
</protein>
<dbReference type="KEGG" id="theu:HPC62_06740"/>
<keyword evidence="1" id="KW-0472">Membrane</keyword>
<proteinExistence type="predicted"/>
<dbReference type="AlphaFoldDB" id="A0A6M8BFJ5"/>
<feature type="transmembrane region" description="Helical" evidence="1">
    <location>
        <begin position="7"/>
        <end position="27"/>
    </location>
</feature>
<dbReference type="RefSeq" id="WP_172354315.1">
    <property type="nucleotide sequence ID" value="NZ_CP053661.1"/>
</dbReference>
<evidence type="ECO:0000256" key="1">
    <source>
        <dbReference type="SAM" id="Phobius"/>
    </source>
</evidence>
<dbReference type="Gene3D" id="3.40.50.410">
    <property type="entry name" value="von Willebrand factor, type A domain"/>
    <property type="match status" value="1"/>
</dbReference>
<dbReference type="Pfam" id="PF01882">
    <property type="entry name" value="DUF58"/>
    <property type="match status" value="1"/>
</dbReference>
<dbReference type="EMBL" id="CP053661">
    <property type="protein sequence ID" value="QKD81933.1"/>
    <property type="molecule type" value="Genomic_DNA"/>
</dbReference>
<name>A0A6M8BFJ5_9CYAN</name>
<dbReference type="Proteomes" id="UP000505210">
    <property type="component" value="Chromosome"/>
</dbReference>
<feature type="domain" description="DUF58" evidence="2">
    <location>
        <begin position="210"/>
        <end position="367"/>
    </location>
</feature>
<keyword evidence="1" id="KW-0812">Transmembrane</keyword>
<dbReference type="PANTHER" id="PTHR33608:SF3">
    <property type="entry name" value="SLR2013 PROTEIN"/>
    <property type="match status" value="1"/>
</dbReference>
<feature type="transmembrane region" description="Helical" evidence="1">
    <location>
        <begin position="33"/>
        <end position="54"/>
    </location>
</feature>
<sequence>MLPAARLYQLILAGTGAGLAIALLLSGQTRPSGLAIALGLTLLYDGVVLGLGVVDARRGRSRRVSVARRPLDKLSIGRENPVHLTVTAGNAPALIKLRDDYPTDFGRPQAEEPLAFREAIQCEIAPQETREITYTVFPKQRGVYAWGDLYLRQLGPWGLAWHDWRIPQAASVAVYPDLIGLRELSLRLTLQTSGNIRRARRMGMGTEFTELRDYSAGDDLRFVDWKATARKSHLLMRVLEPEQEQTLVILLDRGRLMTAQVAGLARFDWALNAALALALAGLHRGDRVGVGVFDQQMHAWIPPERGAHQLPELLAQLTPIEPVFQEPDYLNAVTTVAQRQTRRALVVLLTDIIDQTASAELFGAMAQLAPRYLPFCVALRDRRVDDRANHPAEDVQTAYSRAVALDLLAQRQLALAKLKQRGVLILDAPADRISTQLVDRYLQLKARNLL</sequence>
<evidence type="ECO:0000313" key="3">
    <source>
        <dbReference type="EMBL" id="QKD81933.1"/>
    </source>
</evidence>